<evidence type="ECO:0000256" key="10">
    <source>
        <dbReference type="ARBA" id="ARBA00023180"/>
    </source>
</evidence>
<keyword evidence="15" id="KW-1185">Reference proteome</keyword>
<evidence type="ECO:0000256" key="2">
    <source>
        <dbReference type="ARBA" id="ARBA00009592"/>
    </source>
</evidence>
<evidence type="ECO:0000256" key="5">
    <source>
        <dbReference type="ARBA" id="ARBA00022692"/>
    </source>
</evidence>
<dbReference type="Gene3D" id="3.80.10.10">
    <property type="entry name" value="Ribonuclease Inhibitor"/>
    <property type="match status" value="6"/>
</dbReference>
<dbReference type="InterPro" id="IPR032675">
    <property type="entry name" value="LRR_dom_sf"/>
</dbReference>
<evidence type="ECO:0000313" key="14">
    <source>
        <dbReference type="EMBL" id="KAF8407260.1"/>
    </source>
</evidence>
<dbReference type="Pfam" id="PF00560">
    <property type="entry name" value="LRR_1"/>
    <property type="match status" value="7"/>
</dbReference>
<dbReference type="GO" id="GO:0005886">
    <property type="term" value="C:plasma membrane"/>
    <property type="evidence" value="ECO:0007669"/>
    <property type="project" value="UniProtKB-SubCell"/>
</dbReference>
<feature type="transmembrane region" description="Helical" evidence="11">
    <location>
        <begin position="914"/>
        <end position="935"/>
    </location>
</feature>
<keyword evidence="3" id="KW-1003">Cell membrane</keyword>
<dbReference type="SMART" id="SM00369">
    <property type="entry name" value="LRR_TYP"/>
    <property type="match status" value="9"/>
</dbReference>
<accession>A0A834ZKS8</accession>
<evidence type="ECO:0000256" key="9">
    <source>
        <dbReference type="ARBA" id="ARBA00023136"/>
    </source>
</evidence>
<proteinExistence type="inferred from homology"/>
<comment type="subcellular location">
    <subcellularLocation>
        <location evidence="1">Cell membrane</location>
        <topology evidence="1">Single-pass type I membrane protein</topology>
    </subcellularLocation>
</comment>
<dbReference type="EMBL" id="JABCRI010000004">
    <property type="protein sequence ID" value="KAF8407260.1"/>
    <property type="molecule type" value="Genomic_DNA"/>
</dbReference>
<sequence length="965" mass="109620">MKGRLSKCLFLWVLFILVKFHKNNGCLEEERMALLQFKASVNWTKNVEMPLLHSWVEDGGSSNCCVWERVKCNPTTGRVIQLSLDDIRESFMDYYRYKSIWYLNVSVFLPFEELQKLDLSNNYFNGWLMNEGFERLSGLKRLETLNLNENSFNNSILPSLGALTSLKTLFLRANRLEVPIPAHELANLINLEILDLSYNFFVGIIPPFKGGLISLKALHLRDNELNGSLDMQGLCELKNLQVLDLNNNHFSGILPPCLSNMTSLRKLDLSSNQLRGNISSSLIRSLASLEYIYLSHNHFEGTFLFSAFANHSMLKAVALRNGFNKLVVETERPSWVPKFQLKILLLSNCGLNKIPKFLSHQYDLIAIDLSYNMLNGRFPTWLVENNTRLNLLDLRKNLLEGHFLLPPYKYINIYWMDLSGNYFDGELQENMGEILPNLEHLNLSRNALQGDIPSSIGYMRKIVSLDLSNNNFSGKIPEHLVASCTSLQFLKLSNNSLRGQIFSKYFNLSQLQYLFLDNNKFEGNILGGLSKSSTLIMLNIENNRLSGKVPSWLGNFTSLQTLVIRDNFLEGQTPKELSKLFSLRFLDISHNNLSGPIPSLLNCTILSYMHLQGNGFIWPIPESFLNSSSLLTLDIRDNSLSGSVPSLISSLSTLRILLLRGNYLNGPIPNHLCQMNKIGILDLSHNSFSGSIPTCFNNITFGKIGKMDIWKLRTEFFEIVESYPFENLIDSTNFLNNLPFLNEVAEQEHVEFITKSIPSLYEGDILNFMSGLDLSCNHLTGEIPNELGELIGIHALNLSGNHLTGSIPKTLSNLENIESLDLSHNKLSGEVPSELTRIYNLEVFTVAYNNLSGKTLDMKAQFGTFDNKSYEGNPLLCGPPLEKICTTHAESLHKPTIPFIKGNENRFDIDFRSFSASFAGSYIIFLLGFAAILYINPYWRRMWFDLIDTCIHSCFLHYLQAINRH</sequence>
<evidence type="ECO:0000256" key="6">
    <source>
        <dbReference type="ARBA" id="ARBA00022729"/>
    </source>
</evidence>
<keyword evidence="5 11" id="KW-0812">Transmembrane</keyword>
<comment type="similarity">
    <text evidence="2">Belongs to the RLP family.</text>
</comment>
<dbReference type="PANTHER" id="PTHR48062:SF52">
    <property type="entry name" value="RECEPTOR-LIKE PROTEIN 8-RELATED"/>
    <property type="match status" value="1"/>
</dbReference>
<organism evidence="14 15">
    <name type="scientific">Tetracentron sinense</name>
    <name type="common">Spur-leaf</name>
    <dbReference type="NCBI Taxonomy" id="13715"/>
    <lineage>
        <taxon>Eukaryota</taxon>
        <taxon>Viridiplantae</taxon>
        <taxon>Streptophyta</taxon>
        <taxon>Embryophyta</taxon>
        <taxon>Tracheophyta</taxon>
        <taxon>Spermatophyta</taxon>
        <taxon>Magnoliopsida</taxon>
        <taxon>Trochodendrales</taxon>
        <taxon>Trochodendraceae</taxon>
        <taxon>Tetracentron</taxon>
    </lineage>
</organism>
<keyword evidence="6 12" id="KW-0732">Signal</keyword>
<dbReference type="FunFam" id="3.80.10.10:FF:000111">
    <property type="entry name" value="LRR receptor-like serine/threonine-protein kinase ERECTA"/>
    <property type="match status" value="1"/>
</dbReference>
<evidence type="ECO:0000256" key="3">
    <source>
        <dbReference type="ARBA" id="ARBA00022475"/>
    </source>
</evidence>
<reference evidence="14 15" key="1">
    <citation type="submission" date="2020-04" db="EMBL/GenBank/DDBJ databases">
        <title>Plant Genome Project.</title>
        <authorList>
            <person name="Zhang R.-G."/>
        </authorList>
    </citation>
    <scope>NUCLEOTIDE SEQUENCE [LARGE SCALE GENOMIC DNA]</scope>
    <source>
        <strain evidence="14">YNK0</strain>
        <tissue evidence="14">Leaf</tissue>
    </source>
</reference>
<dbReference type="Pfam" id="PF13855">
    <property type="entry name" value="LRR_8"/>
    <property type="match status" value="3"/>
</dbReference>
<dbReference type="Pfam" id="PF08263">
    <property type="entry name" value="LRRNT_2"/>
    <property type="match status" value="1"/>
</dbReference>
<dbReference type="PROSITE" id="PS51450">
    <property type="entry name" value="LRR"/>
    <property type="match status" value="1"/>
</dbReference>
<dbReference type="SUPFAM" id="SSF52047">
    <property type="entry name" value="RNI-like"/>
    <property type="match status" value="1"/>
</dbReference>
<dbReference type="InterPro" id="IPR051502">
    <property type="entry name" value="RLP_Defense_Trigger"/>
</dbReference>
<dbReference type="PANTHER" id="PTHR48062">
    <property type="entry name" value="RECEPTOR-LIKE PROTEIN 14"/>
    <property type="match status" value="1"/>
</dbReference>
<keyword evidence="9 11" id="KW-0472">Membrane</keyword>
<dbReference type="InterPro" id="IPR001611">
    <property type="entry name" value="Leu-rich_rpt"/>
</dbReference>
<keyword evidence="10" id="KW-0325">Glycoprotein</keyword>
<dbReference type="PRINTS" id="PR00019">
    <property type="entry name" value="LEURICHRPT"/>
</dbReference>
<dbReference type="OrthoDB" id="4691307at2759"/>
<feature type="chain" id="PRO_5032515593" description="Leucine-rich repeat-containing N-terminal plant-type domain-containing protein" evidence="12">
    <location>
        <begin position="26"/>
        <end position="965"/>
    </location>
</feature>
<dbReference type="OMA" id="TSERRAM"/>
<evidence type="ECO:0000256" key="7">
    <source>
        <dbReference type="ARBA" id="ARBA00022737"/>
    </source>
</evidence>
<dbReference type="FunFam" id="3.80.10.10:FF:000041">
    <property type="entry name" value="LRR receptor-like serine/threonine-protein kinase ERECTA"/>
    <property type="match status" value="2"/>
</dbReference>
<evidence type="ECO:0000313" key="15">
    <source>
        <dbReference type="Proteomes" id="UP000655225"/>
    </source>
</evidence>
<feature type="signal peptide" evidence="12">
    <location>
        <begin position="1"/>
        <end position="25"/>
    </location>
</feature>
<evidence type="ECO:0000256" key="11">
    <source>
        <dbReference type="SAM" id="Phobius"/>
    </source>
</evidence>
<evidence type="ECO:0000256" key="4">
    <source>
        <dbReference type="ARBA" id="ARBA00022614"/>
    </source>
</evidence>
<keyword evidence="7" id="KW-0677">Repeat</keyword>
<dbReference type="Proteomes" id="UP000655225">
    <property type="component" value="Unassembled WGS sequence"/>
</dbReference>
<protein>
    <recommendedName>
        <fullName evidence="13">Leucine-rich repeat-containing N-terminal plant-type domain-containing protein</fullName>
    </recommendedName>
</protein>
<evidence type="ECO:0000259" key="13">
    <source>
        <dbReference type="Pfam" id="PF08263"/>
    </source>
</evidence>
<dbReference type="SUPFAM" id="SSF52058">
    <property type="entry name" value="L domain-like"/>
    <property type="match status" value="2"/>
</dbReference>
<comment type="caution">
    <text evidence="14">The sequence shown here is derived from an EMBL/GenBank/DDBJ whole genome shotgun (WGS) entry which is preliminary data.</text>
</comment>
<dbReference type="FunFam" id="3.80.10.10:FF:000095">
    <property type="entry name" value="LRR receptor-like serine/threonine-protein kinase GSO1"/>
    <property type="match status" value="1"/>
</dbReference>
<evidence type="ECO:0000256" key="8">
    <source>
        <dbReference type="ARBA" id="ARBA00022989"/>
    </source>
</evidence>
<keyword evidence="8 11" id="KW-1133">Transmembrane helix</keyword>
<dbReference type="SMART" id="SM00365">
    <property type="entry name" value="LRR_SD22"/>
    <property type="match status" value="6"/>
</dbReference>
<dbReference type="InterPro" id="IPR013210">
    <property type="entry name" value="LRR_N_plant-typ"/>
</dbReference>
<keyword evidence="4" id="KW-0433">Leucine-rich repeat</keyword>
<evidence type="ECO:0000256" key="12">
    <source>
        <dbReference type="SAM" id="SignalP"/>
    </source>
</evidence>
<dbReference type="InterPro" id="IPR003591">
    <property type="entry name" value="Leu-rich_rpt_typical-subtyp"/>
</dbReference>
<gene>
    <name evidence="14" type="ORF">HHK36_006387</name>
</gene>
<dbReference type="AlphaFoldDB" id="A0A834ZKS8"/>
<feature type="domain" description="Leucine-rich repeat-containing N-terminal plant-type" evidence="13">
    <location>
        <begin position="28"/>
        <end position="73"/>
    </location>
</feature>
<evidence type="ECO:0000256" key="1">
    <source>
        <dbReference type="ARBA" id="ARBA00004251"/>
    </source>
</evidence>
<name>A0A834ZKS8_TETSI</name>